<dbReference type="SUPFAM" id="SSF46565">
    <property type="entry name" value="Chaperone J-domain"/>
    <property type="match status" value="1"/>
</dbReference>
<dbReference type="InterPro" id="IPR001623">
    <property type="entry name" value="DnaJ_domain"/>
</dbReference>
<keyword evidence="3" id="KW-1185">Reference proteome</keyword>
<evidence type="ECO:0000259" key="1">
    <source>
        <dbReference type="PROSITE" id="PS50076"/>
    </source>
</evidence>
<dbReference type="Proteomes" id="UP000824890">
    <property type="component" value="Unassembled WGS sequence"/>
</dbReference>
<dbReference type="Gene3D" id="1.10.287.110">
    <property type="entry name" value="DnaJ domain"/>
    <property type="match status" value="1"/>
</dbReference>
<dbReference type="SMART" id="SM00271">
    <property type="entry name" value="DnaJ"/>
    <property type="match status" value="1"/>
</dbReference>
<reference evidence="2 3" key="1">
    <citation type="submission" date="2021-05" db="EMBL/GenBank/DDBJ databases">
        <title>Genome Assembly of Synthetic Allotetraploid Brassica napus Reveals Homoeologous Exchanges between Subgenomes.</title>
        <authorList>
            <person name="Davis J.T."/>
        </authorList>
    </citation>
    <scope>NUCLEOTIDE SEQUENCE [LARGE SCALE GENOMIC DNA]</scope>
    <source>
        <strain evidence="3">cv. Da-Ae</strain>
        <tissue evidence="2">Seedling</tissue>
    </source>
</reference>
<dbReference type="PROSITE" id="PS50076">
    <property type="entry name" value="DNAJ_2"/>
    <property type="match status" value="1"/>
</dbReference>
<feature type="domain" description="J" evidence="1">
    <location>
        <begin position="16"/>
        <end position="77"/>
    </location>
</feature>
<comment type="caution">
    <text evidence="2">The sequence shown here is derived from an EMBL/GenBank/DDBJ whole genome shotgun (WGS) entry which is preliminary data.</text>
</comment>
<protein>
    <recommendedName>
        <fullName evidence="1">J domain-containing protein</fullName>
    </recommendedName>
</protein>
<gene>
    <name evidence="2" type="ORF">HID58_056782</name>
</gene>
<dbReference type="PANTHER" id="PTHR44137">
    <property type="entry name" value="BNAC03G44070D PROTEIN"/>
    <property type="match status" value="1"/>
</dbReference>
<sequence>TFKNDTLSQNCYKAQSLYPDLDGLNQADDEIVKRQYKNLALLLHPDKTDLMERRRLVLHAWSLLSDRAERFLYDERRMQKNHHQVQRLRMRLQISFGQCAVSVRHDANIGGILILTRPYYVQCGGKTFIATEQIPRAVKKTGKTYNVLFGYCR</sequence>
<dbReference type="EMBL" id="JAGKQM010000013">
    <property type="protein sequence ID" value="KAH0894353.1"/>
    <property type="molecule type" value="Genomic_DNA"/>
</dbReference>
<feature type="non-terminal residue" evidence="2">
    <location>
        <position position="1"/>
    </location>
</feature>
<evidence type="ECO:0000313" key="3">
    <source>
        <dbReference type="Proteomes" id="UP000824890"/>
    </source>
</evidence>
<dbReference type="PANTHER" id="PTHR44137:SF23">
    <property type="entry name" value="CHAPERONE DNAJ-DOMAIN SUPERFAMILY PROTEIN"/>
    <property type="match status" value="1"/>
</dbReference>
<dbReference type="InterPro" id="IPR036869">
    <property type="entry name" value="J_dom_sf"/>
</dbReference>
<organism evidence="2 3">
    <name type="scientific">Brassica napus</name>
    <name type="common">Rape</name>
    <dbReference type="NCBI Taxonomy" id="3708"/>
    <lineage>
        <taxon>Eukaryota</taxon>
        <taxon>Viridiplantae</taxon>
        <taxon>Streptophyta</taxon>
        <taxon>Embryophyta</taxon>
        <taxon>Tracheophyta</taxon>
        <taxon>Spermatophyta</taxon>
        <taxon>Magnoliopsida</taxon>
        <taxon>eudicotyledons</taxon>
        <taxon>Gunneridae</taxon>
        <taxon>Pentapetalae</taxon>
        <taxon>rosids</taxon>
        <taxon>malvids</taxon>
        <taxon>Brassicales</taxon>
        <taxon>Brassicaceae</taxon>
        <taxon>Brassiceae</taxon>
        <taxon>Brassica</taxon>
    </lineage>
</organism>
<dbReference type="CDD" id="cd06257">
    <property type="entry name" value="DnaJ"/>
    <property type="match status" value="1"/>
</dbReference>
<proteinExistence type="predicted"/>
<name>A0ABQ8AQ85_BRANA</name>
<accession>A0ABQ8AQ85</accession>
<evidence type="ECO:0000313" key="2">
    <source>
        <dbReference type="EMBL" id="KAH0894353.1"/>
    </source>
</evidence>
<dbReference type="Pfam" id="PF00226">
    <property type="entry name" value="DnaJ"/>
    <property type="match status" value="1"/>
</dbReference>